<evidence type="ECO:0000313" key="1">
    <source>
        <dbReference type="EMBL" id="VBB69714.1"/>
    </source>
</evidence>
<dbReference type="AlphaFoldDB" id="A0A484H7J9"/>
<reference evidence="1" key="1">
    <citation type="submission" date="2018-10" db="EMBL/GenBank/DDBJ databases">
        <authorList>
            <person name="Gruber-Vodicka H."/>
            <person name="Jaeckle O."/>
        </authorList>
    </citation>
    <scope>NUCLEOTIDE SEQUENCE</scope>
</reference>
<dbReference type="EMBL" id="LR026963">
    <property type="protein sequence ID" value="VBB69714.1"/>
    <property type="molecule type" value="Genomic_DNA"/>
</dbReference>
<gene>
    <name evidence="1" type="ORF">RIEGSTA812A_PEG_1187</name>
</gene>
<organism evidence="1">
    <name type="scientific">invertebrate metagenome</name>
    <dbReference type="NCBI Taxonomy" id="1711999"/>
    <lineage>
        <taxon>unclassified sequences</taxon>
        <taxon>metagenomes</taxon>
        <taxon>organismal metagenomes</taxon>
    </lineage>
</organism>
<name>A0A484H7J9_9ZZZZ</name>
<accession>A0A484H7J9</accession>
<proteinExistence type="predicted"/>
<sequence length="46" mass="5052">MGAGAPHSVDDRIAYNMIVLTTFNSQSIHYLKEQNLTSLKEGEVAT</sequence>
<protein>
    <submittedName>
        <fullName evidence="1">Uncharacterized protein</fullName>
    </submittedName>
</protein>